<dbReference type="Pfam" id="PF09751">
    <property type="entry name" value="Es2"/>
    <property type="match status" value="1"/>
</dbReference>
<reference evidence="5" key="1">
    <citation type="journal article" date="2021" name="Proc. Natl. Acad. Sci. U.S.A.">
        <title>Three genomes in the algal genus Volvox reveal the fate of a haploid sex-determining region after a transition to homothallism.</title>
        <authorList>
            <person name="Yamamoto K."/>
            <person name="Hamaji T."/>
            <person name="Kawai-Toyooka H."/>
            <person name="Matsuzaki R."/>
            <person name="Takahashi F."/>
            <person name="Nishimura Y."/>
            <person name="Kawachi M."/>
            <person name="Noguchi H."/>
            <person name="Minakuchi Y."/>
            <person name="Umen J.G."/>
            <person name="Toyoda A."/>
            <person name="Nozaki H."/>
        </authorList>
    </citation>
    <scope>NUCLEOTIDE SEQUENCE</scope>
    <source>
        <strain evidence="5">NIES-3780</strain>
    </source>
</reference>
<keyword evidence="3" id="KW-0539">Nucleus</keyword>
<protein>
    <submittedName>
        <fullName evidence="5">Uncharacterized protein</fullName>
    </submittedName>
</protein>
<sequence>MPGGLVGTVGYAPVRTPALEDVLASPLMTWGDIESTPLRLGADDMPVAIDLEALMGAGPSFHVQSLTEREQAAHRLAAAKAGSGTAAGRAVTSRGSTPLLTALRRATGTGGGAGAIARTGGGSRTPLAVPLSPAARQLAANIKAGLTPRTASVASGGGGSRGGYHGHHHRSGSGRGGSGGTANGNHAAAAAAAAAAGKTADLGHGELDKQLRASYRSAAVASLGRHGGTPAMGMHPRTHTPAAGGSAGRAAAASVTPSHGGNGGPSSRPTSTGPGGGGGDGRRSAPKMVGAGKREMEPPTITAGAAGAFSNTRASSAGGGSVTDNLLNL</sequence>
<evidence type="ECO:0000313" key="5">
    <source>
        <dbReference type="EMBL" id="GIL68374.1"/>
    </source>
</evidence>
<dbReference type="AlphaFoldDB" id="A0A8J4BUP6"/>
<accession>A0A8J4BUP6</accession>
<evidence type="ECO:0000313" key="6">
    <source>
        <dbReference type="Proteomes" id="UP000747399"/>
    </source>
</evidence>
<comment type="caution">
    <text evidence="5">The sequence shown here is derived from an EMBL/GenBank/DDBJ whole genome shotgun (WGS) entry which is preliminary data.</text>
</comment>
<dbReference type="EMBL" id="BNCO01000116">
    <property type="protein sequence ID" value="GIL68374.1"/>
    <property type="molecule type" value="Genomic_DNA"/>
</dbReference>
<evidence type="ECO:0000256" key="1">
    <source>
        <dbReference type="ARBA" id="ARBA00004123"/>
    </source>
</evidence>
<name>A0A8J4BUP6_9CHLO</name>
<feature type="region of interest" description="Disordered" evidence="4">
    <location>
        <begin position="224"/>
        <end position="329"/>
    </location>
</feature>
<evidence type="ECO:0000256" key="4">
    <source>
        <dbReference type="SAM" id="MobiDB-lite"/>
    </source>
</evidence>
<dbReference type="PANTHER" id="PTHR12940:SF0">
    <property type="entry name" value="SPLICING FACTOR ESS-2 HOMOLOG"/>
    <property type="match status" value="1"/>
</dbReference>
<dbReference type="PANTHER" id="PTHR12940">
    <property type="entry name" value="ES-2 PROTEIN - RELATED"/>
    <property type="match status" value="1"/>
</dbReference>
<proteinExistence type="inferred from homology"/>
<feature type="region of interest" description="Disordered" evidence="4">
    <location>
        <begin position="149"/>
        <end position="185"/>
    </location>
</feature>
<evidence type="ECO:0000256" key="3">
    <source>
        <dbReference type="ARBA" id="ARBA00023242"/>
    </source>
</evidence>
<keyword evidence="6" id="KW-1185">Reference proteome</keyword>
<comment type="similarity">
    <text evidence="2">Belongs to the ESS2 family.</text>
</comment>
<feature type="compositionally biased region" description="Low complexity" evidence="4">
    <location>
        <begin position="242"/>
        <end position="254"/>
    </location>
</feature>
<gene>
    <name evidence="5" type="ORF">Vafri_21673</name>
</gene>
<dbReference type="Proteomes" id="UP000747399">
    <property type="component" value="Unassembled WGS sequence"/>
</dbReference>
<comment type="subcellular location">
    <subcellularLocation>
        <location evidence="1">Nucleus</location>
    </subcellularLocation>
</comment>
<feature type="compositionally biased region" description="Gly residues" evidence="4">
    <location>
        <begin position="173"/>
        <end position="182"/>
    </location>
</feature>
<dbReference type="InterPro" id="IPR019148">
    <property type="entry name" value="Nuclear_protein_DGCR14_ESS-2"/>
</dbReference>
<evidence type="ECO:0000256" key="2">
    <source>
        <dbReference type="ARBA" id="ARBA00009072"/>
    </source>
</evidence>
<dbReference type="GO" id="GO:0071013">
    <property type="term" value="C:catalytic step 2 spliceosome"/>
    <property type="evidence" value="ECO:0007669"/>
    <property type="project" value="TreeGrafter"/>
</dbReference>
<organism evidence="5 6">
    <name type="scientific">Volvox africanus</name>
    <dbReference type="NCBI Taxonomy" id="51714"/>
    <lineage>
        <taxon>Eukaryota</taxon>
        <taxon>Viridiplantae</taxon>
        <taxon>Chlorophyta</taxon>
        <taxon>core chlorophytes</taxon>
        <taxon>Chlorophyceae</taxon>
        <taxon>CS clade</taxon>
        <taxon>Chlamydomonadales</taxon>
        <taxon>Volvocaceae</taxon>
        <taxon>Volvox</taxon>
    </lineage>
</organism>